<dbReference type="RefSeq" id="XP_028541648.1">
    <property type="nucleotide sequence ID" value="XM_028685847.1"/>
</dbReference>
<comment type="caution">
    <text evidence="2">The sequence shown here is derived from an EMBL/GenBank/DDBJ whole genome shotgun (WGS) entry which is preliminary data.</text>
</comment>
<feature type="transmembrane region" description="Helical" evidence="1">
    <location>
        <begin position="49"/>
        <end position="67"/>
    </location>
</feature>
<reference evidence="3" key="1">
    <citation type="submission" date="2017-04" db="EMBL/GenBank/DDBJ databases">
        <title>Plasmodium gonderi genome.</title>
        <authorList>
            <person name="Arisue N."/>
            <person name="Honma H."/>
            <person name="Kawai S."/>
            <person name="Tougan T."/>
            <person name="Tanabe K."/>
            <person name="Horii T."/>
        </authorList>
    </citation>
    <scope>NUCLEOTIDE SEQUENCE [LARGE SCALE GENOMIC DNA]</scope>
    <source>
        <strain evidence="3">ATCC 30045</strain>
    </source>
</reference>
<name>A0A1Y1J969_PLAGO</name>
<organism evidence="2 3">
    <name type="scientific">Plasmodium gonderi</name>
    <dbReference type="NCBI Taxonomy" id="77519"/>
    <lineage>
        <taxon>Eukaryota</taxon>
        <taxon>Sar</taxon>
        <taxon>Alveolata</taxon>
        <taxon>Apicomplexa</taxon>
        <taxon>Aconoidasida</taxon>
        <taxon>Haemosporida</taxon>
        <taxon>Plasmodiidae</taxon>
        <taxon>Plasmodium</taxon>
        <taxon>Plasmodium (Plasmodium)</taxon>
    </lineage>
</organism>
<proteinExistence type="predicted"/>
<dbReference type="Proteomes" id="UP000195521">
    <property type="component" value="Unassembled WGS sequence"/>
</dbReference>
<dbReference type="GeneID" id="39745759"/>
<dbReference type="OMA" id="HINTIGE"/>
<dbReference type="OrthoDB" id="386935at2759"/>
<dbReference type="EMBL" id="BDQF01000002">
    <property type="protein sequence ID" value="GAW79059.1"/>
    <property type="molecule type" value="Genomic_DNA"/>
</dbReference>
<keyword evidence="1" id="KW-0812">Transmembrane</keyword>
<keyword evidence="3" id="KW-1185">Reference proteome</keyword>
<dbReference type="AlphaFoldDB" id="A0A1Y1J969"/>
<evidence type="ECO:0000313" key="2">
    <source>
        <dbReference type="EMBL" id="GAW79059.1"/>
    </source>
</evidence>
<sequence length="99" mass="11168">MEQHINTIGEWSEKIHNTATKILPDIKNDIKEYKTIADSVVKGVQAPDGATLLLVLTLIFTIALFQNLRKMVGILRNHYLGNVLLASIGYSLLSMKWFK</sequence>
<keyword evidence="1" id="KW-0472">Membrane</keyword>
<evidence type="ECO:0000256" key="1">
    <source>
        <dbReference type="SAM" id="Phobius"/>
    </source>
</evidence>
<accession>A0A1Y1J969</accession>
<evidence type="ECO:0000313" key="3">
    <source>
        <dbReference type="Proteomes" id="UP000195521"/>
    </source>
</evidence>
<feature type="transmembrane region" description="Helical" evidence="1">
    <location>
        <begin position="79"/>
        <end position="98"/>
    </location>
</feature>
<protein>
    <submittedName>
        <fullName evidence="2">Uncharacterized protein</fullName>
    </submittedName>
</protein>
<gene>
    <name evidence="2" type="ORF">PGO_020280</name>
</gene>
<keyword evidence="1" id="KW-1133">Transmembrane helix</keyword>